<dbReference type="InterPro" id="IPR018366">
    <property type="entry name" value="CBM2_CS"/>
</dbReference>
<dbReference type="SUPFAM" id="SSF49265">
    <property type="entry name" value="Fibronectin type III"/>
    <property type="match status" value="1"/>
</dbReference>
<keyword evidence="3" id="KW-0119">Carbohydrate metabolism</keyword>
<evidence type="ECO:0000256" key="3">
    <source>
        <dbReference type="ARBA" id="ARBA00023326"/>
    </source>
</evidence>
<evidence type="ECO:0000259" key="5">
    <source>
        <dbReference type="PROSITE" id="PS51173"/>
    </source>
</evidence>
<dbReference type="InterPro" id="IPR001919">
    <property type="entry name" value="CBD2"/>
</dbReference>
<reference evidence="7" key="1">
    <citation type="journal article" date="2019" name="Int. J. Syst. Evol. Microbiol.">
        <title>The Global Catalogue of Microorganisms (GCM) 10K type strain sequencing project: providing services to taxonomists for standard genome sequencing and annotation.</title>
        <authorList>
            <consortium name="The Broad Institute Genomics Platform"/>
            <consortium name="The Broad Institute Genome Sequencing Center for Infectious Disease"/>
            <person name="Wu L."/>
            <person name="Ma J."/>
        </authorList>
    </citation>
    <scope>NUCLEOTIDE SEQUENCE [LARGE SCALE GENOMIC DNA]</scope>
    <source>
        <strain evidence="7">CGMCC 4.7152</strain>
    </source>
</reference>
<dbReference type="SUPFAM" id="SSF49384">
    <property type="entry name" value="Carbohydrate-binding domain"/>
    <property type="match status" value="1"/>
</dbReference>
<accession>A0ABV9W2D7</accession>
<keyword evidence="4" id="KW-0732">Signal</keyword>
<feature type="chain" id="PRO_5046202859" evidence="4">
    <location>
        <begin position="29"/>
        <end position="323"/>
    </location>
</feature>
<feature type="domain" description="CBM2" evidence="5">
    <location>
        <begin position="22"/>
        <end position="132"/>
    </location>
</feature>
<name>A0ABV9W2D7_9ACTN</name>
<dbReference type="InterPro" id="IPR012291">
    <property type="entry name" value="CBM2_carb-bd_dom_sf"/>
</dbReference>
<dbReference type="InterPro" id="IPR008965">
    <property type="entry name" value="CBM2/CBM3_carb-bd_dom_sf"/>
</dbReference>
<evidence type="ECO:0000256" key="2">
    <source>
        <dbReference type="ARBA" id="ARBA00023295"/>
    </source>
</evidence>
<proteinExistence type="predicted"/>
<keyword evidence="3" id="KW-0624">Polysaccharide degradation</keyword>
<dbReference type="Gene3D" id="2.60.40.290">
    <property type="match status" value="1"/>
</dbReference>
<dbReference type="SMART" id="SM00637">
    <property type="entry name" value="CBD_II"/>
    <property type="match status" value="1"/>
</dbReference>
<evidence type="ECO:0000313" key="6">
    <source>
        <dbReference type="EMBL" id="MFC5002204.1"/>
    </source>
</evidence>
<dbReference type="Gene3D" id="2.60.40.10">
    <property type="entry name" value="Immunoglobulins"/>
    <property type="match status" value="2"/>
</dbReference>
<gene>
    <name evidence="6" type="ORF">ACFPIJ_30770</name>
</gene>
<evidence type="ECO:0000256" key="1">
    <source>
        <dbReference type="ARBA" id="ARBA00022801"/>
    </source>
</evidence>
<keyword evidence="7" id="KW-1185">Reference proteome</keyword>
<evidence type="ECO:0000256" key="4">
    <source>
        <dbReference type="SAM" id="SignalP"/>
    </source>
</evidence>
<dbReference type="RefSeq" id="WP_380120068.1">
    <property type="nucleotide sequence ID" value="NZ_JBHSIU010000041.1"/>
</dbReference>
<dbReference type="EMBL" id="JBHSIU010000041">
    <property type="protein sequence ID" value="MFC5002204.1"/>
    <property type="molecule type" value="Genomic_DNA"/>
</dbReference>
<evidence type="ECO:0000313" key="7">
    <source>
        <dbReference type="Proteomes" id="UP001595912"/>
    </source>
</evidence>
<dbReference type="Proteomes" id="UP001595912">
    <property type="component" value="Unassembled WGS sequence"/>
</dbReference>
<dbReference type="PROSITE" id="PS51173">
    <property type="entry name" value="CBM2"/>
    <property type="match status" value="1"/>
</dbReference>
<sequence length="323" mass="33000">MSRFMSGTAAVAAAAVLAITLNPVPASAATVPTAVFTQDSTWPSGNSGHYTVTNGGATALPNWRVEFDLPAGTTISHYWNATITHSGTHYVALGASWNASLAPGASTSFGWVAAGTGTPQRCLLNAAPCDGLPSTRDVRPPTTPAALRGTAQASSYTLSWNASTDDRAVTGYEIYSNTSSTPLATVTTLSYSMPTPPPMVMSFGVRAVDAAGNRSPFAVVGLGTPPDTTPPGPPSGLTLRGPVDGSWTVGWTAATDDQFVAGYEVALNGTVISLVGNTTAYVPYTGYGTYIVTIRAFDAAGNFSTRAQIGIAVDPPPPPPPGA</sequence>
<protein>
    <submittedName>
        <fullName evidence="6">Cellulose binding domain-containing protein</fullName>
    </submittedName>
</protein>
<organism evidence="6 7">
    <name type="scientific">Dactylosporangium cerinum</name>
    <dbReference type="NCBI Taxonomy" id="1434730"/>
    <lineage>
        <taxon>Bacteria</taxon>
        <taxon>Bacillati</taxon>
        <taxon>Actinomycetota</taxon>
        <taxon>Actinomycetes</taxon>
        <taxon>Micromonosporales</taxon>
        <taxon>Micromonosporaceae</taxon>
        <taxon>Dactylosporangium</taxon>
    </lineage>
</organism>
<dbReference type="InterPro" id="IPR036116">
    <property type="entry name" value="FN3_sf"/>
</dbReference>
<dbReference type="InterPro" id="IPR013783">
    <property type="entry name" value="Ig-like_fold"/>
</dbReference>
<comment type="caution">
    <text evidence="6">The sequence shown here is derived from an EMBL/GenBank/DDBJ whole genome shotgun (WGS) entry which is preliminary data.</text>
</comment>
<keyword evidence="2" id="KW-0326">Glycosidase</keyword>
<feature type="signal peptide" evidence="4">
    <location>
        <begin position="1"/>
        <end position="28"/>
    </location>
</feature>
<dbReference type="Pfam" id="PF00553">
    <property type="entry name" value="CBM_2"/>
    <property type="match status" value="1"/>
</dbReference>
<keyword evidence="1" id="KW-0378">Hydrolase</keyword>
<dbReference type="PROSITE" id="PS00561">
    <property type="entry name" value="CBM2_A"/>
    <property type="match status" value="2"/>
</dbReference>